<evidence type="ECO:0000256" key="2">
    <source>
        <dbReference type="ARBA" id="ARBA00022475"/>
    </source>
</evidence>
<dbReference type="AlphaFoldDB" id="A0A2K8KWX9"/>
<organism evidence="9 10">
    <name type="scientific">Mariprofundus aestuarium</name>
    <dbReference type="NCBI Taxonomy" id="1921086"/>
    <lineage>
        <taxon>Bacteria</taxon>
        <taxon>Pseudomonadati</taxon>
        <taxon>Pseudomonadota</taxon>
        <taxon>Candidatius Mariprofundia</taxon>
        <taxon>Mariprofundales</taxon>
        <taxon>Mariprofundaceae</taxon>
        <taxon>Mariprofundus</taxon>
    </lineage>
</organism>
<keyword evidence="3" id="KW-0328">Glycosyltransferase</keyword>
<sequence>MKANSVHLIRVLKTIFDRSIYWVLLPCFFIALVVLLPDFSQFEIDTDEGIQVILAQLYHQGYTFFSQVKYDHFPFFSVMLTGWFNLFGYQLQVGRMMITLFVALLLWCLVLLIQQRAGWLAAFTASLLLLLDGQFLLMSASLMQSLPFIALGLASLLAIRRSGPLQVGSVAVYVSAALMAMAVMVKLFAVLMVPAMLVELARRPHGGQLVLAWLAGVLFVLLLCTWMIAPALYDPALLHENIRYLLLHHVQPKQWMPDLTLLHLLAKKILYFPILVLAIIAMLRMYGSLRLNTHTDSQVNSKRGIPFDLFPLIWLLCVLVALLFMHPVWYHYSPMLLVPLVWLAALSVGAFVGKQHRDGTFDGWLRQGVRVMLWALILLLPIMIPMRGEQINTQLVEAGSALDEQLLTAIKQHGESPCSMVTDRPIYPFIAGCSVPADHAVVSEKMLQSGLQSEDAYLRAIDLHHPQLVLLARYSQLKQNLPSELKQRGYRRIYISEKAWLYTRDPD</sequence>
<dbReference type="InterPro" id="IPR050297">
    <property type="entry name" value="LipidA_mod_glycosyltrf_83"/>
</dbReference>
<comment type="subcellular location">
    <subcellularLocation>
        <location evidence="1">Cell membrane</location>
        <topology evidence="1">Multi-pass membrane protein</topology>
    </subcellularLocation>
</comment>
<feature type="transmembrane region" description="Helical" evidence="8">
    <location>
        <begin position="269"/>
        <end position="286"/>
    </location>
</feature>
<keyword evidence="10" id="KW-1185">Reference proteome</keyword>
<feature type="transmembrane region" description="Helical" evidence="8">
    <location>
        <begin position="307"/>
        <end position="326"/>
    </location>
</feature>
<keyword evidence="5 8" id="KW-0812">Transmembrane</keyword>
<keyword evidence="7 8" id="KW-0472">Membrane</keyword>
<dbReference type="GO" id="GO:0005886">
    <property type="term" value="C:plasma membrane"/>
    <property type="evidence" value="ECO:0007669"/>
    <property type="project" value="UniProtKB-SubCell"/>
</dbReference>
<feature type="transmembrane region" description="Helical" evidence="8">
    <location>
        <begin position="72"/>
        <end position="89"/>
    </location>
</feature>
<accession>A0A2K8KWX9</accession>
<dbReference type="Proteomes" id="UP000231701">
    <property type="component" value="Chromosome"/>
</dbReference>
<feature type="transmembrane region" description="Helical" evidence="8">
    <location>
        <begin position="364"/>
        <end position="384"/>
    </location>
</feature>
<feature type="transmembrane region" description="Helical" evidence="8">
    <location>
        <begin position="96"/>
        <end position="113"/>
    </location>
</feature>
<protein>
    <submittedName>
        <fullName evidence="9">Uncharacterized protein</fullName>
    </submittedName>
</protein>
<reference evidence="9 10" key="1">
    <citation type="submission" date="2016-12" db="EMBL/GenBank/DDBJ databases">
        <title>Isolation and genomic insights into novel planktonic Zetaproteobacteria from stratified waters of the Chesapeake Bay.</title>
        <authorList>
            <person name="McAllister S.M."/>
            <person name="Kato S."/>
            <person name="Chan C.S."/>
            <person name="Chiu B.K."/>
            <person name="Field E.K."/>
        </authorList>
    </citation>
    <scope>NUCLEOTIDE SEQUENCE [LARGE SCALE GENOMIC DNA]</scope>
    <source>
        <strain evidence="9 10">CP-5</strain>
    </source>
</reference>
<evidence type="ECO:0000256" key="4">
    <source>
        <dbReference type="ARBA" id="ARBA00022679"/>
    </source>
</evidence>
<feature type="transmembrane region" description="Helical" evidence="8">
    <location>
        <begin position="171"/>
        <end position="197"/>
    </location>
</feature>
<feature type="transmembrane region" description="Helical" evidence="8">
    <location>
        <begin position="142"/>
        <end position="159"/>
    </location>
</feature>
<feature type="transmembrane region" description="Helical" evidence="8">
    <location>
        <begin position="209"/>
        <end position="229"/>
    </location>
</feature>
<keyword evidence="6 8" id="KW-1133">Transmembrane helix</keyword>
<evidence type="ECO:0000256" key="1">
    <source>
        <dbReference type="ARBA" id="ARBA00004651"/>
    </source>
</evidence>
<feature type="transmembrane region" description="Helical" evidence="8">
    <location>
        <begin position="332"/>
        <end position="352"/>
    </location>
</feature>
<proteinExistence type="predicted"/>
<dbReference type="PANTHER" id="PTHR33908">
    <property type="entry name" value="MANNOSYLTRANSFERASE YKCB-RELATED"/>
    <property type="match status" value="1"/>
</dbReference>
<keyword evidence="2" id="KW-1003">Cell membrane</keyword>
<dbReference type="PANTHER" id="PTHR33908:SF11">
    <property type="entry name" value="MEMBRANE PROTEIN"/>
    <property type="match status" value="1"/>
</dbReference>
<dbReference type="EMBL" id="CP018799">
    <property type="protein sequence ID" value="ATX79343.1"/>
    <property type="molecule type" value="Genomic_DNA"/>
</dbReference>
<evidence type="ECO:0000313" key="10">
    <source>
        <dbReference type="Proteomes" id="UP000231701"/>
    </source>
</evidence>
<gene>
    <name evidence="9" type="ORF">Ga0123461_0923</name>
</gene>
<feature type="transmembrane region" description="Helical" evidence="8">
    <location>
        <begin position="20"/>
        <end position="37"/>
    </location>
</feature>
<dbReference type="KEGG" id="maes:Ga0123461_0923"/>
<evidence type="ECO:0000256" key="5">
    <source>
        <dbReference type="ARBA" id="ARBA00022692"/>
    </source>
</evidence>
<evidence type="ECO:0000256" key="8">
    <source>
        <dbReference type="SAM" id="Phobius"/>
    </source>
</evidence>
<dbReference type="GO" id="GO:0016763">
    <property type="term" value="F:pentosyltransferase activity"/>
    <property type="evidence" value="ECO:0007669"/>
    <property type="project" value="TreeGrafter"/>
</dbReference>
<keyword evidence="4" id="KW-0808">Transferase</keyword>
<evidence type="ECO:0000256" key="3">
    <source>
        <dbReference type="ARBA" id="ARBA00022676"/>
    </source>
</evidence>
<evidence type="ECO:0000313" key="9">
    <source>
        <dbReference type="EMBL" id="ATX79343.1"/>
    </source>
</evidence>
<name>A0A2K8KWX9_MARES</name>
<evidence type="ECO:0000256" key="7">
    <source>
        <dbReference type="ARBA" id="ARBA00023136"/>
    </source>
</evidence>
<dbReference type="GO" id="GO:0009103">
    <property type="term" value="P:lipopolysaccharide biosynthetic process"/>
    <property type="evidence" value="ECO:0007669"/>
    <property type="project" value="UniProtKB-ARBA"/>
</dbReference>
<evidence type="ECO:0000256" key="6">
    <source>
        <dbReference type="ARBA" id="ARBA00022989"/>
    </source>
</evidence>